<dbReference type="RefSeq" id="WP_046911040.1">
    <property type="nucleotide sequence ID" value="NZ_BAAAXG010000012.1"/>
</dbReference>
<sequence>MQARLPVDADEGFPQSFRLRFGEHVYRIELYVNAAERTVEEAAAAGGVLDLLGGGPFLVVAVAREEPGGLVPLLRRKAVRDLPCPAGGLRLVFREALVDVRNLNGTGSYGSKVLAGVSAA</sequence>
<accession>A0A2P2GHQ3</accession>
<comment type="caution">
    <text evidence="1">The sequence shown here is derived from an EMBL/GenBank/DDBJ whole genome shotgun (WGS) entry which is preliminary data.</text>
</comment>
<reference evidence="1 2" key="1">
    <citation type="submission" date="2015-05" db="EMBL/GenBank/DDBJ databases">
        <title>Draft Genome assembly of Streptomyces showdoensis.</title>
        <authorList>
            <person name="Thapa K.K."/>
            <person name="Metsa-Ketela M."/>
        </authorList>
    </citation>
    <scope>NUCLEOTIDE SEQUENCE [LARGE SCALE GENOMIC DNA]</scope>
    <source>
        <strain evidence="1 2">ATCC 15227</strain>
    </source>
</reference>
<protein>
    <submittedName>
        <fullName evidence="1">Uncharacterized protein</fullName>
    </submittedName>
</protein>
<name>A0A2P2GHQ3_STREW</name>
<gene>
    <name evidence="1" type="ORF">VO63_29110</name>
</gene>
<dbReference type="EMBL" id="LAQS01000060">
    <property type="protein sequence ID" value="KKZ70379.1"/>
    <property type="molecule type" value="Genomic_DNA"/>
</dbReference>
<dbReference type="Proteomes" id="UP000265325">
    <property type="component" value="Unassembled WGS sequence"/>
</dbReference>
<evidence type="ECO:0000313" key="1">
    <source>
        <dbReference type="EMBL" id="KKZ70379.1"/>
    </source>
</evidence>
<organism evidence="1 2">
    <name type="scientific">Streptomyces showdoensis</name>
    <dbReference type="NCBI Taxonomy" id="68268"/>
    <lineage>
        <taxon>Bacteria</taxon>
        <taxon>Bacillati</taxon>
        <taxon>Actinomycetota</taxon>
        <taxon>Actinomycetes</taxon>
        <taxon>Kitasatosporales</taxon>
        <taxon>Streptomycetaceae</taxon>
        <taxon>Streptomyces</taxon>
    </lineage>
</organism>
<proteinExistence type="predicted"/>
<keyword evidence="2" id="KW-1185">Reference proteome</keyword>
<dbReference type="AlphaFoldDB" id="A0A2P2GHQ3"/>
<evidence type="ECO:0000313" key="2">
    <source>
        <dbReference type="Proteomes" id="UP000265325"/>
    </source>
</evidence>
<dbReference type="OrthoDB" id="4569199at2"/>